<dbReference type="CDD" id="cd02754">
    <property type="entry name" value="MopB_Nitrate-R-NapA-like"/>
    <property type="match status" value="1"/>
</dbReference>
<keyword evidence="13" id="KW-0813">Transport</keyword>
<keyword evidence="12" id="KW-0521">NADP</keyword>
<evidence type="ECO:0000256" key="7">
    <source>
        <dbReference type="ARBA" id="ARBA00022505"/>
    </source>
</evidence>
<dbReference type="PROSITE" id="PS51669">
    <property type="entry name" value="4FE4S_MOW_BIS_MGD"/>
    <property type="match status" value="1"/>
</dbReference>
<dbReference type="SUPFAM" id="SSF50692">
    <property type="entry name" value="ADC-like"/>
    <property type="match status" value="1"/>
</dbReference>
<keyword evidence="13" id="KW-0249">Electron transport</keyword>
<dbReference type="Pfam" id="PF00384">
    <property type="entry name" value="Molybdopterin"/>
    <property type="match status" value="1"/>
</dbReference>
<dbReference type="SUPFAM" id="SSF52218">
    <property type="entry name" value="Flavoproteins"/>
    <property type="match status" value="1"/>
</dbReference>
<evidence type="ECO:0000256" key="14">
    <source>
        <dbReference type="ARBA" id="ARBA00023002"/>
    </source>
</evidence>
<dbReference type="InterPro" id="IPR006656">
    <property type="entry name" value="Mopterin_OxRdtase"/>
</dbReference>
<comment type="cofactor">
    <cofactor evidence="2">
        <name>Mo-bis(molybdopterin guanine dinucleotide)</name>
        <dbReference type="ChEBI" id="CHEBI:60539"/>
    </cofactor>
</comment>
<sequence length="1398" mass="151342">MSSESVKSVCPYCGVGCGMVLHVENGQVAKISGDAEHPTNFGRLCTKGSSAHVALRKSGRLERAFVRHARDEDPVPLPLAQAIADTARRLRSTLDVHGPDALSFYVSGQMSIEAQYLVNKLAKGFVRTNNIESNSRLCMASAGSGYKLSLGADGPPGSYQDFDRADLFFVIGANMADCHPILFLRMMERVKAGAKLIVVDPRRTATAEKASLFLQIAPGTDLALLNGLLHLLHRNGHTDADFIAQHTEGWDAMPAFLDDYTPEKVAEITGLAVDDIRRAAQMIGEAPEWMSCWTMGLNQSTHGTWSTNAICNLHLAMGKICRPGSGPFSLTGQPNAMGGREMGYMGPGLPGQRTVLAQEDRAFVEAAWGVAPGTLPVKVGGGTVDMFSRMAAGEIKACWIICTNPVASVANRQTVVAGLRAAELVIAQDAFLDTETNQYADVLLPGALWAEAEGVMINSERNMTLMQQAVEPPGEALPDWQIIARVACAMGFAQAFSYASAAEVFDEITRFANPKTGYDLRGASHAKLRETPLQWPIAPDAASDRNPLRYVNDGVSQTLKENADGTRPHIAFATPHGKGVFFARPHVAPAELPDGTFPVVFNTGRLQHQWHTMTKTGKVPMLNKLNPGPFVEIHPEDAAALGIAAKDRVEVRSRRGRVVLPAVVTERVRPGNCFAPMHWNDVYGEELCVNAVTSDAIDPISQQPELKFCAVALSRVGPPSAPRETARVPDGTDAAVASGAFDASAPKTAHPSQELDMSRIDAFSTLLGLDDVAAPQLDDAQRQYLAGFVGGLRALRAAEPVGVPMLPAHAPFPADTRVWLDGLLAGLFSRGEPVARTAALAVPGAPEEKPHGVRIAHTRPKVVLLWASQTGNVESLVEQYATQLMESGFEIRTACMADYPLGSLAKVQYVLLMTSTFGDGDAPDNGAAFWSALAADNAPRLGSLRFSVLAFGDRNYDAFCGHGRKLDARLEALGATRLMERVDCDSEYGSAADAWLERIVVRIKQEDAALHAVPADGSIPEVLPGCAATKARPAASKLLKNVRLNMKGATKDTRYFSLATGEAGLDYEAGDALGVWPTNCPALVDELLGLTRLAADTPVAVSGHGEMRLGEALGKYYEIARPSPDALAFIAARTRSRGLAEMLDDSRKGDLRNWLWGQQLADVLHEYPVDMSAPELLGMLKRLQPRLYSISSSPKAHAGEVHLTVSAVRYNNGRRERKGVASTFLADRAQEGSVPVFVQKSTHFRPPRNGDAPMIMVGPGTGVAPFRAFLHERQARGDTGRNWLFFGEQHAATDFYYRDELEQMRKDGHLDRLDLAFSRDQSEKVYVQDRMREQGAQLWAWLQEGAHLYVCGDASRMAKDVDTALREVVADHGGMSAEAAHDYVSALGRDKRYLRDVY</sequence>
<gene>
    <name evidence="21" type="ORF">VSR73_36035</name>
</gene>
<dbReference type="Gene3D" id="3.40.50.360">
    <property type="match status" value="1"/>
</dbReference>
<dbReference type="SUPFAM" id="SSF53706">
    <property type="entry name" value="Formate dehydrogenase/DMSO reductase, domains 1-3"/>
    <property type="match status" value="1"/>
</dbReference>
<evidence type="ECO:0000256" key="9">
    <source>
        <dbReference type="ARBA" id="ARBA00022643"/>
    </source>
</evidence>
<accession>A0ABU9S3F7</accession>
<dbReference type="EMBL" id="JAYMRV010000017">
    <property type="protein sequence ID" value="MEM5426377.1"/>
    <property type="molecule type" value="Genomic_DNA"/>
</dbReference>
<dbReference type="InterPro" id="IPR001433">
    <property type="entry name" value="OxRdtase_FAD/NAD-bd"/>
</dbReference>
<keyword evidence="15" id="KW-0408">Iron</keyword>
<evidence type="ECO:0000256" key="10">
    <source>
        <dbReference type="ARBA" id="ARBA00022723"/>
    </source>
</evidence>
<feature type="domain" description="Flavodoxin-like" evidence="18">
    <location>
        <begin position="862"/>
        <end position="1000"/>
    </location>
</feature>
<comment type="cofactor">
    <cofactor evidence="3">
        <name>[4Fe-4S] cluster</name>
        <dbReference type="ChEBI" id="CHEBI:49883"/>
    </cofactor>
</comment>
<proteinExistence type="inferred from homology"/>
<comment type="caution">
    <text evidence="21">The sequence shown here is derived from an EMBL/GenBank/DDBJ whole genome shotgun (WGS) entry which is preliminary data.</text>
</comment>
<dbReference type="RefSeq" id="WP_342950047.1">
    <property type="nucleotide sequence ID" value="NZ_JAYMRV010000017.1"/>
</dbReference>
<evidence type="ECO:0000256" key="1">
    <source>
        <dbReference type="ARBA" id="ARBA00001917"/>
    </source>
</evidence>
<dbReference type="InterPro" id="IPR023173">
    <property type="entry name" value="NADPH_Cyt_P450_Rdtase_alpha"/>
</dbReference>
<dbReference type="Pfam" id="PF00258">
    <property type="entry name" value="Flavodoxin_1"/>
    <property type="match status" value="1"/>
</dbReference>
<feature type="domain" description="4Fe-4S Mo/W bis-MGD-type" evidence="20">
    <location>
        <begin position="3"/>
        <end position="59"/>
    </location>
</feature>
<comment type="cofactor">
    <cofactor evidence="1">
        <name>FMN</name>
        <dbReference type="ChEBI" id="CHEBI:58210"/>
    </cofactor>
</comment>
<dbReference type="PANTHER" id="PTHR43105:SF9">
    <property type="entry name" value="NADPH-FE(3+) OXIDOREDUCTASE SUBUNIT ALPHA"/>
    <property type="match status" value="1"/>
</dbReference>
<evidence type="ECO:0000256" key="2">
    <source>
        <dbReference type="ARBA" id="ARBA00001942"/>
    </source>
</evidence>
<dbReference type="Pfam" id="PF01568">
    <property type="entry name" value="Molydop_binding"/>
    <property type="match status" value="1"/>
</dbReference>
<keyword evidence="10" id="KW-0479">Metal-binding</keyword>
<keyword evidence="6" id="KW-0004">4Fe-4S</keyword>
<dbReference type="Pfam" id="PF00175">
    <property type="entry name" value="NAD_binding_1"/>
    <property type="match status" value="1"/>
</dbReference>
<dbReference type="PROSITE" id="PS50902">
    <property type="entry name" value="FLAVODOXIN_LIKE"/>
    <property type="match status" value="1"/>
</dbReference>
<dbReference type="InterPro" id="IPR006963">
    <property type="entry name" value="Mopterin_OxRdtase_4Fe-4S_dom"/>
</dbReference>
<dbReference type="Gene3D" id="1.20.990.10">
    <property type="entry name" value="NADPH-cytochrome p450 Reductase, Chain A, domain 3"/>
    <property type="match status" value="1"/>
</dbReference>
<dbReference type="PRINTS" id="PR00369">
    <property type="entry name" value="FLAVODOXIN"/>
</dbReference>
<dbReference type="InterPro" id="IPR006657">
    <property type="entry name" value="MoPterin_dinucl-bd_dom"/>
</dbReference>
<keyword evidence="22" id="KW-1185">Reference proteome</keyword>
<dbReference type="Pfam" id="PF00667">
    <property type="entry name" value="FAD_binding_1"/>
    <property type="match status" value="1"/>
</dbReference>
<name>A0ABU9S3F7_9BURK</name>
<comment type="similarity">
    <text evidence="5">Belongs to the prokaryotic molybdopterin-containing oxidoreductase family. NasA/NapA/NarB subfamily.</text>
</comment>
<dbReference type="InterPro" id="IPR001094">
    <property type="entry name" value="Flavdoxin-like"/>
</dbReference>
<evidence type="ECO:0000256" key="17">
    <source>
        <dbReference type="ARBA" id="ARBA00023063"/>
    </source>
</evidence>
<dbReference type="Gene3D" id="3.40.50.80">
    <property type="entry name" value="Nucleotide-binding domain of ferredoxin-NADP reductase (FNR) module"/>
    <property type="match status" value="1"/>
</dbReference>
<feature type="domain" description="FAD-binding FR-type" evidence="19">
    <location>
        <begin position="1031"/>
        <end position="1254"/>
    </location>
</feature>
<dbReference type="InterPro" id="IPR050123">
    <property type="entry name" value="Prok_molybdopt-oxidoreductase"/>
</dbReference>
<dbReference type="InterPro" id="IPR009010">
    <property type="entry name" value="Asp_de-COase-like_dom_sf"/>
</dbReference>
<dbReference type="SMART" id="SM00926">
    <property type="entry name" value="Molybdop_Fe4S4"/>
    <property type="match status" value="1"/>
</dbReference>
<dbReference type="InterPro" id="IPR041957">
    <property type="entry name" value="CT_Nitrate-R-NapA-like"/>
</dbReference>
<dbReference type="SUPFAM" id="SSF52343">
    <property type="entry name" value="Ferredoxin reductase-like, C-terminal NADP-linked domain"/>
    <property type="match status" value="1"/>
</dbReference>
<dbReference type="Gene3D" id="3.40.50.740">
    <property type="match status" value="1"/>
</dbReference>
<dbReference type="InterPro" id="IPR017938">
    <property type="entry name" value="Riboflavin_synthase-like_b-brl"/>
</dbReference>
<dbReference type="PROSITE" id="PS51384">
    <property type="entry name" value="FAD_FR"/>
    <property type="match status" value="1"/>
</dbReference>
<evidence type="ECO:0000256" key="8">
    <source>
        <dbReference type="ARBA" id="ARBA00022630"/>
    </source>
</evidence>
<evidence type="ECO:0000256" key="13">
    <source>
        <dbReference type="ARBA" id="ARBA00022982"/>
    </source>
</evidence>
<dbReference type="Gene3D" id="2.40.30.10">
    <property type="entry name" value="Translation factors"/>
    <property type="match status" value="1"/>
</dbReference>
<dbReference type="CDD" id="cd02791">
    <property type="entry name" value="MopB_CT_Nitrate-R-NapA-like"/>
    <property type="match status" value="1"/>
</dbReference>
<keyword evidence="7" id="KW-0500">Molybdenum</keyword>
<dbReference type="InterPro" id="IPR029039">
    <property type="entry name" value="Flavoprotein-like_sf"/>
</dbReference>
<evidence type="ECO:0000256" key="11">
    <source>
        <dbReference type="ARBA" id="ARBA00022827"/>
    </source>
</evidence>
<reference evidence="21 22" key="1">
    <citation type="submission" date="2024-01" db="EMBL/GenBank/DDBJ databases">
        <title>The diversity of rhizobia nodulating Mimosa spp. in eleven states of Brazil covering several biomes is determined by host plant, location, and edaphic factors.</title>
        <authorList>
            <person name="Rouws L."/>
            <person name="Barauna A."/>
            <person name="Beukes C."/>
            <person name="De Faria S.M."/>
            <person name="Gross E."/>
            <person name="Dos Reis Junior F.B."/>
            <person name="Simon M."/>
            <person name="Maluk M."/>
            <person name="Odee D.W."/>
            <person name="Kenicer G."/>
            <person name="Young J.P.W."/>
            <person name="Reis V.M."/>
            <person name="Zilli J."/>
            <person name="James E.K."/>
        </authorList>
    </citation>
    <scope>NUCLEOTIDE SEQUENCE [LARGE SCALE GENOMIC DNA]</scope>
    <source>
        <strain evidence="21 22">JPY167</strain>
    </source>
</reference>
<dbReference type="InterPro" id="IPR001709">
    <property type="entry name" value="Flavoprot_Pyr_Nucl_cyt_Rdtase"/>
</dbReference>
<evidence type="ECO:0000259" key="20">
    <source>
        <dbReference type="PROSITE" id="PS51669"/>
    </source>
</evidence>
<evidence type="ECO:0000259" key="18">
    <source>
        <dbReference type="PROSITE" id="PS50902"/>
    </source>
</evidence>
<dbReference type="Gene3D" id="2.20.25.90">
    <property type="entry name" value="ADC-like domains"/>
    <property type="match status" value="1"/>
</dbReference>
<dbReference type="PRINTS" id="PR00371">
    <property type="entry name" value="FPNCR"/>
</dbReference>
<dbReference type="Gene3D" id="2.40.40.20">
    <property type="match status" value="1"/>
</dbReference>
<evidence type="ECO:0000256" key="16">
    <source>
        <dbReference type="ARBA" id="ARBA00023014"/>
    </source>
</evidence>
<keyword evidence="11" id="KW-0274">FAD</keyword>
<evidence type="ECO:0000259" key="19">
    <source>
        <dbReference type="PROSITE" id="PS51384"/>
    </source>
</evidence>
<keyword evidence="17" id="KW-0534">Nitrate assimilation</keyword>
<dbReference type="Proteomes" id="UP001489897">
    <property type="component" value="Unassembled WGS sequence"/>
</dbReference>
<keyword evidence="8" id="KW-0285">Flavoprotein</keyword>
<evidence type="ECO:0000313" key="21">
    <source>
        <dbReference type="EMBL" id="MEM5426377.1"/>
    </source>
</evidence>
<dbReference type="PROSITE" id="PS00551">
    <property type="entry name" value="MOLYBDOPTERIN_PROK_1"/>
    <property type="match status" value="1"/>
</dbReference>
<dbReference type="PANTHER" id="PTHR43105">
    <property type="entry name" value="RESPIRATORY NITRATE REDUCTASE"/>
    <property type="match status" value="1"/>
</dbReference>
<evidence type="ECO:0000256" key="5">
    <source>
        <dbReference type="ARBA" id="ARBA00008747"/>
    </source>
</evidence>
<dbReference type="InterPro" id="IPR008254">
    <property type="entry name" value="Flavodoxin/NO_synth"/>
</dbReference>
<keyword evidence="16" id="KW-0411">Iron-sulfur</keyword>
<keyword evidence="9" id="KW-0288">FMN</keyword>
<evidence type="ECO:0000256" key="4">
    <source>
        <dbReference type="ARBA" id="ARBA00001974"/>
    </source>
</evidence>
<dbReference type="CDD" id="cd06199">
    <property type="entry name" value="SiR"/>
    <property type="match status" value="1"/>
</dbReference>
<evidence type="ECO:0000256" key="15">
    <source>
        <dbReference type="ARBA" id="ARBA00023004"/>
    </source>
</evidence>
<evidence type="ECO:0000256" key="12">
    <source>
        <dbReference type="ARBA" id="ARBA00022857"/>
    </source>
</evidence>
<dbReference type="InterPro" id="IPR003097">
    <property type="entry name" value="CysJ-like_FAD-binding"/>
</dbReference>
<evidence type="ECO:0000256" key="3">
    <source>
        <dbReference type="ARBA" id="ARBA00001966"/>
    </source>
</evidence>
<dbReference type="InterPro" id="IPR027467">
    <property type="entry name" value="MopterinOxRdtase_cofactor_BS"/>
</dbReference>
<dbReference type="InterPro" id="IPR039261">
    <property type="entry name" value="FNR_nucleotide-bd"/>
</dbReference>
<dbReference type="Gene3D" id="3.40.228.10">
    <property type="entry name" value="Dimethylsulfoxide Reductase, domain 2"/>
    <property type="match status" value="1"/>
</dbReference>
<dbReference type="InterPro" id="IPR017927">
    <property type="entry name" value="FAD-bd_FR_type"/>
</dbReference>
<organism evidence="21 22">
    <name type="scientific">Paraburkholderia ferrariae</name>
    <dbReference type="NCBI Taxonomy" id="386056"/>
    <lineage>
        <taxon>Bacteria</taxon>
        <taxon>Pseudomonadati</taxon>
        <taxon>Pseudomonadota</taxon>
        <taxon>Betaproteobacteria</taxon>
        <taxon>Burkholderiales</taxon>
        <taxon>Burkholderiaceae</taxon>
        <taxon>Paraburkholderia</taxon>
    </lineage>
</organism>
<protein>
    <submittedName>
        <fullName evidence="21">Bifunctional nitrate reductase/sulfite reductase flavoprotein subunit alpha</fullName>
    </submittedName>
</protein>
<evidence type="ECO:0000313" key="22">
    <source>
        <dbReference type="Proteomes" id="UP001489897"/>
    </source>
</evidence>
<dbReference type="SUPFAM" id="SSF63380">
    <property type="entry name" value="Riboflavin synthase domain-like"/>
    <property type="match status" value="1"/>
</dbReference>
<dbReference type="Pfam" id="PF04879">
    <property type="entry name" value="Molybdop_Fe4S4"/>
    <property type="match status" value="1"/>
</dbReference>
<keyword evidence="14" id="KW-0560">Oxidoreductase</keyword>
<evidence type="ECO:0000256" key="6">
    <source>
        <dbReference type="ARBA" id="ARBA00022485"/>
    </source>
</evidence>
<comment type="cofactor">
    <cofactor evidence="4">
        <name>FAD</name>
        <dbReference type="ChEBI" id="CHEBI:57692"/>
    </cofactor>
</comment>